<name>A0A0B2VN53_TOXCA</name>
<evidence type="ECO:0008006" key="3">
    <source>
        <dbReference type="Google" id="ProtNLM"/>
    </source>
</evidence>
<reference evidence="1 2" key="1">
    <citation type="submission" date="2014-11" db="EMBL/GenBank/DDBJ databases">
        <title>Genetic blueprint of the zoonotic pathogen Toxocara canis.</title>
        <authorList>
            <person name="Zhu X.-Q."/>
            <person name="Korhonen P.K."/>
            <person name="Cai H."/>
            <person name="Young N.D."/>
            <person name="Nejsum P."/>
            <person name="von Samson-Himmelstjerna G."/>
            <person name="Boag P.R."/>
            <person name="Tan P."/>
            <person name="Li Q."/>
            <person name="Min J."/>
            <person name="Yang Y."/>
            <person name="Wang X."/>
            <person name="Fang X."/>
            <person name="Hall R.S."/>
            <person name="Hofmann A."/>
            <person name="Sternberg P.W."/>
            <person name="Jex A.R."/>
            <person name="Gasser R.B."/>
        </authorList>
    </citation>
    <scope>NUCLEOTIDE SEQUENCE [LARGE SCALE GENOMIC DNA]</scope>
    <source>
        <strain evidence="1">PN_DK_2014</strain>
    </source>
</reference>
<dbReference type="OrthoDB" id="5861823at2759"/>
<organism evidence="1 2">
    <name type="scientific">Toxocara canis</name>
    <name type="common">Canine roundworm</name>
    <dbReference type="NCBI Taxonomy" id="6265"/>
    <lineage>
        <taxon>Eukaryota</taxon>
        <taxon>Metazoa</taxon>
        <taxon>Ecdysozoa</taxon>
        <taxon>Nematoda</taxon>
        <taxon>Chromadorea</taxon>
        <taxon>Rhabditida</taxon>
        <taxon>Spirurina</taxon>
        <taxon>Ascaridomorpha</taxon>
        <taxon>Ascaridoidea</taxon>
        <taxon>Toxocaridae</taxon>
        <taxon>Toxocara</taxon>
    </lineage>
</organism>
<dbReference type="EMBL" id="JPKZ01001291">
    <property type="protein sequence ID" value="KHN82867.1"/>
    <property type="molecule type" value="Genomic_DNA"/>
</dbReference>
<protein>
    <recommendedName>
        <fullName evidence="3">EB domain-containing protein</fullName>
    </recommendedName>
</protein>
<dbReference type="SMART" id="SM00289">
    <property type="entry name" value="WR1"/>
    <property type="match status" value="2"/>
</dbReference>
<dbReference type="STRING" id="6265.A0A0B2VN53"/>
<evidence type="ECO:0000313" key="2">
    <source>
        <dbReference type="Proteomes" id="UP000031036"/>
    </source>
</evidence>
<proteinExistence type="predicted"/>
<dbReference type="InterPro" id="IPR006150">
    <property type="entry name" value="Cys_repeat_1"/>
</dbReference>
<evidence type="ECO:0000313" key="1">
    <source>
        <dbReference type="EMBL" id="KHN82867.1"/>
    </source>
</evidence>
<dbReference type="OMA" id="TPNCVYS"/>
<sequence>MQSLGNGAPCLNDYGCSLQANGYRCYSGTCCIVSNTGDTVTPVCRAPNEAAEMQNGRPKNCLYTSCSIGYTCEFSYAYNGGQYLCCGKPSSLPIVQQQPPTIYGVVQIYPSTGAPVQCNTFNSCLAFNDTPNCVYSSRFGIEVCCSTLNC</sequence>
<gene>
    <name evidence="1" type="ORF">Tcan_11646</name>
</gene>
<dbReference type="Proteomes" id="UP000031036">
    <property type="component" value="Unassembled WGS sequence"/>
</dbReference>
<dbReference type="AlphaFoldDB" id="A0A0B2VN53"/>
<comment type="caution">
    <text evidence="1">The sequence shown here is derived from an EMBL/GenBank/DDBJ whole genome shotgun (WGS) entry which is preliminary data.</text>
</comment>
<accession>A0A0B2VN53</accession>
<keyword evidence="2" id="KW-1185">Reference proteome</keyword>